<protein>
    <submittedName>
        <fullName evidence="4">SH3 domain-containing protein</fullName>
    </submittedName>
</protein>
<evidence type="ECO:0000259" key="3">
    <source>
        <dbReference type="Pfam" id="PF02974"/>
    </source>
</evidence>
<evidence type="ECO:0000256" key="1">
    <source>
        <dbReference type="ARBA" id="ARBA00022729"/>
    </source>
</evidence>
<dbReference type="EMBL" id="FUXL01000010">
    <property type="protein sequence ID" value="SKA26814.1"/>
    <property type="molecule type" value="Genomic_DNA"/>
</dbReference>
<evidence type="ECO:0000313" key="4">
    <source>
        <dbReference type="EMBL" id="SKA26814.1"/>
    </source>
</evidence>
<keyword evidence="1 2" id="KW-0732">Signal</keyword>
<dbReference type="RefSeq" id="WP_165690871.1">
    <property type="nucleotide sequence ID" value="NZ_FUXL01000010.1"/>
</dbReference>
<feature type="chain" id="PRO_5012142850" evidence="2">
    <location>
        <begin position="25"/>
        <end position="244"/>
    </location>
</feature>
<organism evidence="4 5">
    <name type="scientific">Consotaella salsifontis</name>
    <dbReference type="NCBI Taxonomy" id="1365950"/>
    <lineage>
        <taxon>Bacteria</taxon>
        <taxon>Pseudomonadati</taxon>
        <taxon>Pseudomonadota</taxon>
        <taxon>Alphaproteobacteria</taxon>
        <taxon>Hyphomicrobiales</taxon>
        <taxon>Aurantimonadaceae</taxon>
        <taxon>Consotaella</taxon>
    </lineage>
</organism>
<dbReference type="Pfam" id="PF02974">
    <property type="entry name" value="Inh"/>
    <property type="match status" value="1"/>
</dbReference>
<dbReference type="Proteomes" id="UP000190135">
    <property type="component" value="Unassembled WGS sequence"/>
</dbReference>
<sequence>MMKVLKITGLSLVLGAAMMSGAVAQSESDFVAAFSGNWQTLDPSLSDGGACRIELKKDKTGATYDLAAEHCGGDLAGIRSWGIVNSQLALLGKEDKILARMGGNQMRMSGDTESGKALVFERVNGSTAAAARPAVDAPCVYYGYTATCAKPEDFAEPKPAAPGEVAKASVLVRVNARAEARPDASVVSTIPADTCVVVDQCTTASDGLWCRAKVANYTGWIPQKAIRQGRWPVLTFTNQCHGAN</sequence>
<evidence type="ECO:0000256" key="2">
    <source>
        <dbReference type="SAM" id="SignalP"/>
    </source>
</evidence>
<dbReference type="InterPro" id="IPR016085">
    <property type="entry name" value="Protease_inh_B-barrel_dom"/>
</dbReference>
<feature type="domain" description="Alkaline proteinase inhibitor/ Outer membrane lipoprotein Omp19" evidence="3">
    <location>
        <begin position="33"/>
        <end position="122"/>
    </location>
</feature>
<keyword evidence="5" id="KW-1185">Reference proteome</keyword>
<dbReference type="GO" id="GO:0004866">
    <property type="term" value="F:endopeptidase inhibitor activity"/>
    <property type="evidence" value="ECO:0007669"/>
    <property type="project" value="InterPro"/>
</dbReference>
<feature type="signal peptide" evidence="2">
    <location>
        <begin position="1"/>
        <end position="24"/>
    </location>
</feature>
<dbReference type="SUPFAM" id="SSF50882">
    <property type="entry name" value="beta-Barrel protease inhibitors"/>
    <property type="match status" value="1"/>
</dbReference>
<name>A0A1T4SEV0_9HYPH</name>
<gene>
    <name evidence="4" type="ORF">SAMN05428963_110124</name>
</gene>
<reference evidence="4 5" key="1">
    <citation type="submission" date="2017-02" db="EMBL/GenBank/DDBJ databases">
        <authorList>
            <person name="Peterson S.W."/>
        </authorList>
    </citation>
    <scope>NUCLEOTIDE SEQUENCE [LARGE SCALE GENOMIC DNA]</scope>
    <source>
        <strain evidence="4 5">USBA 369</strain>
    </source>
</reference>
<dbReference type="AlphaFoldDB" id="A0A1T4SEV0"/>
<accession>A0A1T4SEV0</accession>
<dbReference type="Gene3D" id="2.40.128.10">
    <property type="match status" value="1"/>
</dbReference>
<evidence type="ECO:0000313" key="5">
    <source>
        <dbReference type="Proteomes" id="UP000190135"/>
    </source>
</evidence>
<dbReference type="STRING" id="1365950.SAMN05428963_110124"/>
<dbReference type="InterPro" id="IPR021140">
    <property type="entry name" value="Inh/Omp19"/>
</dbReference>
<proteinExistence type="predicted"/>